<dbReference type="RefSeq" id="WP_256255396.1">
    <property type="nucleotide sequence ID" value="NZ_FOVH01000006.1"/>
</dbReference>
<dbReference type="SUPFAM" id="SSF56112">
    <property type="entry name" value="Protein kinase-like (PK-like)"/>
    <property type="match status" value="1"/>
</dbReference>
<evidence type="ECO:0000313" key="2">
    <source>
        <dbReference type="EMBL" id="SFO45260.1"/>
    </source>
</evidence>
<evidence type="ECO:0000259" key="1">
    <source>
        <dbReference type="Pfam" id="PF01636"/>
    </source>
</evidence>
<accession>A0A1I5HB32</accession>
<keyword evidence="2" id="KW-0418">Kinase</keyword>
<dbReference type="eggNOG" id="COG3173">
    <property type="taxonomic scope" value="Bacteria"/>
</dbReference>
<dbReference type="GO" id="GO:0016301">
    <property type="term" value="F:kinase activity"/>
    <property type="evidence" value="ECO:0007669"/>
    <property type="project" value="UniProtKB-KW"/>
</dbReference>
<protein>
    <submittedName>
        <fullName evidence="2">Predicted kinase, aminoglycoside phosphotransferase (APT) family</fullName>
    </submittedName>
</protein>
<reference evidence="2 3" key="1">
    <citation type="submission" date="2016-10" db="EMBL/GenBank/DDBJ databases">
        <authorList>
            <person name="de Groot N.N."/>
        </authorList>
    </citation>
    <scope>NUCLEOTIDE SEQUENCE [LARGE SCALE GENOMIC DNA]</scope>
    <source>
        <strain evidence="2 3">DSM 43067</strain>
    </source>
</reference>
<evidence type="ECO:0000313" key="3">
    <source>
        <dbReference type="Proteomes" id="UP000183413"/>
    </source>
</evidence>
<dbReference type="CDD" id="cd05154">
    <property type="entry name" value="ACAD10_11_N-like"/>
    <property type="match status" value="1"/>
</dbReference>
<dbReference type="STRING" id="1993.SAMN04489713_106109"/>
<dbReference type="PANTHER" id="PTHR47829:SF1">
    <property type="entry name" value="HAD FAMILY PHOSPHATASE"/>
    <property type="match status" value="1"/>
</dbReference>
<dbReference type="Gene3D" id="3.90.1200.10">
    <property type="match status" value="1"/>
</dbReference>
<dbReference type="InterPro" id="IPR052898">
    <property type="entry name" value="ACAD10-like"/>
</dbReference>
<feature type="domain" description="Aminoglycoside phosphotransferase" evidence="1">
    <location>
        <begin position="35"/>
        <end position="261"/>
    </location>
</feature>
<dbReference type="EMBL" id="FOVH01000006">
    <property type="protein sequence ID" value="SFO45260.1"/>
    <property type="molecule type" value="Genomic_DNA"/>
</dbReference>
<gene>
    <name evidence="2" type="ORF">SAMN04489713_106109</name>
</gene>
<dbReference type="InParanoid" id="A0A1I5HB32"/>
<dbReference type="PANTHER" id="PTHR47829">
    <property type="entry name" value="HYDROLASE, PUTATIVE (AFU_ORTHOLOGUE AFUA_1G12880)-RELATED"/>
    <property type="match status" value="1"/>
</dbReference>
<dbReference type="AlphaFoldDB" id="A0A1I5HB32"/>
<dbReference type="InterPro" id="IPR011009">
    <property type="entry name" value="Kinase-like_dom_sf"/>
</dbReference>
<dbReference type="InterPro" id="IPR002575">
    <property type="entry name" value="Aminoglycoside_PTrfase"/>
</dbReference>
<organism evidence="2 3">
    <name type="scientific">Actinomadura madurae</name>
    <dbReference type="NCBI Taxonomy" id="1993"/>
    <lineage>
        <taxon>Bacteria</taxon>
        <taxon>Bacillati</taxon>
        <taxon>Actinomycetota</taxon>
        <taxon>Actinomycetes</taxon>
        <taxon>Streptosporangiales</taxon>
        <taxon>Thermomonosporaceae</taxon>
        <taxon>Actinomadura</taxon>
    </lineage>
</organism>
<dbReference type="Gene3D" id="3.30.200.20">
    <property type="entry name" value="Phosphorylase Kinase, domain 1"/>
    <property type="match status" value="1"/>
</dbReference>
<keyword evidence="3" id="KW-1185">Reference proteome</keyword>
<keyword evidence="2" id="KW-0808">Transferase</keyword>
<sequence>MRVFDDVGVPGLALDRFRDFFEAARPGAVAGPLRARVIDGGRSNLTYEVTDGRSSWIVRRPPLGHVLATAHDMAREYRVMTALAGTAVPVPETFALCDDPAVIGAPFYVMEMVEGVPYRSASELRPLGPERVARIAERMVDTLVELHRVDPAEAGLADFGRPEGFLARQVRRWKKQLDASRSRDLPAAAELHARLESGLPAEGAPAIVHGDYRLDNLLVDSDDRIAAVLDWEMATLGDPLTDLALLLVYMGRQTPVPGTADASGAPGFPAPEEVLARYAARSGRDVSRIGFYVGLACFKLAVISEGIHYRYIHGQTVGEGFETVGDAVEPLLRSGLDALDGAR</sequence>
<dbReference type="Proteomes" id="UP000183413">
    <property type="component" value="Unassembled WGS sequence"/>
</dbReference>
<dbReference type="InterPro" id="IPR041726">
    <property type="entry name" value="ACAD10_11_N"/>
</dbReference>
<proteinExistence type="predicted"/>
<dbReference type="Pfam" id="PF01636">
    <property type="entry name" value="APH"/>
    <property type="match status" value="1"/>
</dbReference>
<name>A0A1I5HB32_9ACTN</name>